<dbReference type="RefSeq" id="WP_110785824.1">
    <property type="nucleotide sequence ID" value="NZ_QKQS01000013.1"/>
</dbReference>
<protein>
    <submittedName>
        <fullName evidence="3">PhzF family phenazine biosynthesis protein</fullName>
    </submittedName>
</protein>
<dbReference type="GO" id="GO:0005737">
    <property type="term" value="C:cytoplasm"/>
    <property type="evidence" value="ECO:0007669"/>
    <property type="project" value="TreeGrafter"/>
</dbReference>
<dbReference type="GO" id="GO:0016853">
    <property type="term" value="F:isomerase activity"/>
    <property type="evidence" value="ECO:0007669"/>
    <property type="project" value="TreeGrafter"/>
</dbReference>
<dbReference type="AlphaFoldDB" id="A0A323UH45"/>
<dbReference type="SUPFAM" id="SSF54506">
    <property type="entry name" value="Diaminopimelate epimerase-like"/>
    <property type="match status" value="1"/>
</dbReference>
<dbReference type="OrthoDB" id="9788221at2"/>
<dbReference type="InterPro" id="IPR003719">
    <property type="entry name" value="Phenazine_PhzF-like"/>
</dbReference>
<reference evidence="3 4" key="1">
    <citation type="submission" date="2018-06" db="EMBL/GenBank/DDBJ databases">
        <title>Draft Whole-Genome Sequence of the purple photosynthetic bacterium Rhodospeudomonas palustris XCP.</title>
        <authorList>
            <person name="Rayyan A."/>
            <person name="Meyer T.E."/>
            <person name="Kyndt J.A."/>
        </authorList>
    </citation>
    <scope>NUCLEOTIDE SEQUENCE [LARGE SCALE GENOMIC DNA]</scope>
    <source>
        <strain evidence="3 4">XCP</strain>
    </source>
</reference>
<accession>A0A323UH45</accession>
<proteinExistence type="inferred from homology"/>
<evidence type="ECO:0000256" key="2">
    <source>
        <dbReference type="PIRSR" id="PIRSR016184-1"/>
    </source>
</evidence>
<evidence type="ECO:0000256" key="1">
    <source>
        <dbReference type="ARBA" id="ARBA00008270"/>
    </source>
</evidence>
<dbReference type="PANTHER" id="PTHR13774:SF32">
    <property type="entry name" value="ANTISENSE-ENHANCING SEQUENCE 1"/>
    <property type="match status" value="1"/>
</dbReference>
<dbReference type="Proteomes" id="UP000248134">
    <property type="component" value="Unassembled WGS sequence"/>
</dbReference>
<dbReference type="EMBL" id="QKQS01000013">
    <property type="protein sequence ID" value="PZA12312.1"/>
    <property type="molecule type" value="Genomic_DNA"/>
</dbReference>
<dbReference type="NCBIfam" id="TIGR00654">
    <property type="entry name" value="PhzF_family"/>
    <property type="match status" value="1"/>
</dbReference>
<dbReference type="PANTHER" id="PTHR13774">
    <property type="entry name" value="PHENAZINE BIOSYNTHESIS PROTEIN"/>
    <property type="match status" value="1"/>
</dbReference>
<evidence type="ECO:0000313" key="4">
    <source>
        <dbReference type="Proteomes" id="UP000248134"/>
    </source>
</evidence>
<dbReference type="Gene3D" id="3.10.310.10">
    <property type="entry name" value="Diaminopimelate Epimerase, Chain A, domain 1"/>
    <property type="match status" value="2"/>
</dbReference>
<comment type="caution">
    <text evidence="3">The sequence shown here is derived from an EMBL/GenBank/DDBJ whole genome shotgun (WGS) entry which is preliminary data.</text>
</comment>
<evidence type="ECO:0000313" key="3">
    <source>
        <dbReference type="EMBL" id="PZA12312.1"/>
    </source>
</evidence>
<name>A0A323UH45_RHOPL</name>
<organism evidence="3 4">
    <name type="scientific">Rhodopseudomonas palustris</name>
    <dbReference type="NCBI Taxonomy" id="1076"/>
    <lineage>
        <taxon>Bacteria</taxon>
        <taxon>Pseudomonadati</taxon>
        <taxon>Pseudomonadota</taxon>
        <taxon>Alphaproteobacteria</taxon>
        <taxon>Hyphomicrobiales</taxon>
        <taxon>Nitrobacteraceae</taxon>
        <taxon>Rhodopseudomonas</taxon>
    </lineage>
</organism>
<dbReference type="PIRSF" id="PIRSF016184">
    <property type="entry name" value="PhzC_PhzF"/>
    <property type="match status" value="1"/>
</dbReference>
<gene>
    <name evidence="3" type="ORF">DNX69_09990</name>
</gene>
<dbReference type="Pfam" id="PF02567">
    <property type="entry name" value="PhzC-PhzF"/>
    <property type="match status" value="1"/>
</dbReference>
<sequence length="302" mass="31662">MRLQFETVDVFTSEQFSGNPLAVVLNAEGLSTAQMQAIAGEFNLSETTFVLPPQNPAHTAQVRIFTPNGELPFAGHPNVGTAFVLARIGQSYGRDISGNRVVFEEKAGLVPIELLEDGGAVSGARLTSPQRLSLADEVAPDVVAAACSMSVGDIETANHRPCIASCGTGFIIAEVKSRAALAAASPRADVFADRIAGYATSKLLLYAQTGEDGIDIRARMFAPLNKIPEDPATGSANVALIGLLAKLRQEADLRLSKIILQGFEMGRPSVLFASAEKRGGEVIATAIGGHCVAVMSGTIDLK</sequence>
<comment type="similarity">
    <text evidence="1">Belongs to the PhzF family.</text>
</comment>
<feature type="active site" evidence="2">
    <location>
        <position position="46"/>
    </location>
</feature>